<keyword evidence="2" id="KW-0597">Phosphoprotein</keyword>
<dbReference type="RefSeq" id="WP_331724952.1">
    <property type="nucleotide sequence ID" value="NZ_CP108315.1"/>
</dbReference>
<dbReference type="Pfam" id="PF00550">
    <property type="entry name" value="PP-binding"/>
    <property type="match status" value="1"/>
</dbReference>
<reference evidence="4" key="1">
    <citation type="submission" date="2022-10" db="EMBL/GenBank/DDBJ databases">
        <title>The complete genomes of actinobacterial strains from the NBC collection.</title>
        <authorList>
            <person name="Joergensen T.S."/>
            <person name="Alvarez Arevalo M."/>
            <person name="Sterndorff E.B."/>
            <person name="Faurdal D."/>
            <person name="Vuksanovic O."/>
            <person name="Mourched A.-S."/>
            <person name="Charusanti P."/>
            <person name="Shaw S."/>
            <person name="Blin K."/>
            <person name="Weber T."/>
        </authorList>
    </citation>
    <scope>NUCLEOTIDE SEQUENCE</scope>
    <source>
        <strain evidence="4">NBC_00008</strain>
        <plasmid evidence="4">unnamed2</plasmid>
    </source>
</reference>
<accession>A0AAU2W2X3</accession>
<proteinExistence type="predicted"/>
<dbReference type="Gene3D" id="1.10.1200.10">
    <property type="entry name" value="ACP-like"/>
    <property type="match status" value="1"/>
</dbReference>
<gene>
    <name evidence="4" type="ORF">OG398_38890</name>
</gene>
<sequence>MSLRTDLYADITGFLQAKCDADPDELSAESDLYHEVGIDSLDLVAMAQTLQTAYDVSMDDERIGALRTVGDIVEFAVSKIETEATEATV</sequence>
<evidence type="ECO:0000259" key="3">
    <source>
        <dbReference type="PROSITE" id="PS50075"/>
    </source>
</evidence>
<dbReference type="PROSITE" id="PS50075">
    <property type="entry name" value="CARRIER"/>
    <property type="match status" value="1"/>
</dbReference>
<protein>
    <submittedName>
        <fullName evidence="4">Acyl carrier protein</fullName>
    </submittedName>
</protein>
<keyword evidence="1" id="KW-0596">Phosphopantetheine</keyword>
<evidence type="ECO:0000313" key="4">
    <source>
        <dbReference type="EMBL" id="WTW74244.1"/>
    </source>
</evidence>
<dbReference type="InterPro" id="IPR036736">
    <property type="entry name" value="ACP-like_sf"/>
</dbReference>
<geneLocation type="plasmid" evidence="4">
    <name>unnamed2</name>
</geneLocation>
<dbReference type="InterPro" id="IPR009081">
    <property type="entry name" value="PP-bd_ACP"/>
</dbReference>
<dbReference type="AlphaFoldDB" id="A0AAU2W2X3"/>
<dbReference type="InterPro" id="IPR006162">
    <property type="entry name" value="Ppantetheine_attach_site"/>
</dbReference>
<dbReference type="EMBL" id="CP108315">
    <property type="protein sequence ID" value="WTW74244.1"/>
    <property type="molecule type" value="Genomic_DNA"/>
</dbReference>
<dbReference type="PROSITE" id="PS00012">
    <property type="entry name" value="PHOSPHOPANTETHEINE"/>
    <property type="match status" value="1"/>
</dbReference>
<name>A0AAU2W2X3_9ACTN</name>
<evidence type="ECO:0000256" key="2">
    <source>
        <dbReference type="ARBA" id="ARBA00022553"/>
    </source>
</evidence>
<organism evidence="4">
    <name type="scientific">Streptomyces sp. NBC_00008</name>
    <dbReference type="NCBI Taxonomy" id="2903610"/>
    <lineage>
        <taxon>Bacteria</taxon>
        <taxon>Bacillati</taxon>
        <taxon>Actinomycetota</taxon>
        <taxon>Actinomycetes</taxon>
        <taxon>Kitasatosporales</taxon>
        <taxon>Streptomycetaceae</taxon>
        <taxon>Streptomyces</taxon>
    </lineage>
</organism>
<evidence type="ECO:0000256" key="1">
    <source>
        <dbReference type="ARBA" id="ARBA00022450"/>
    </source>
</evidence>
<dbReference type="SUPFAM" id="SSF47336">
    <property type="entry name" value="ACP-like"/>
    <property type="match status" value="1"/>
</dbReference>
<keyword evidence="4" id="KW-0614">Plasmid</keyword>
<feature type="domain" description="Carrier" evidence="3">
    <location>
        <begin position="5"/>
        <end position="80"/>
    </location>
</feature>